<comment type="caution">
    <text evidence="1">The sequence shown here is derived from an EMBL/GenBank/DDBJ whole genome shotgun (WGS) entry which is preliminary data.</text>
</comment>
<reference evidence="1" key="1">
    <citation type="journal article" date="2014" name="Front. Microbiol.">
        <title>High frequency of phylogenetically diverse reductive dehalogenase-homologous genes in deep subseafloor sedimentary metagenomes.</title>
        <authorList>
            <person name="Kawai M."/>
            <person name="Futagami T."/>
            <person name="Toyoda A."/>
            <person name="Takaki Y."/>
            <person name="Nishi S."/>
            <person name="Hori S."/>
            <person name="Arai W."/>
            <person name="Tsubouchi T."/>
            <person name="Morono Y."/>
            <person name="Uchiyama I."/>
            <person name="Ito T."/>
            <person name="Fujiyama A."/>
            <person name="Inagaki F."/>
            <person name="Takami H."/>
        </authorList>
    </citation>
    <scope>NUCLEOTIDE SEQUENCE</scope>
    <source>
        <strain evidence="1">Expedition CK06-06</strain>
    </source>
</reference>
<protein>
    <submittedName>
        <fullName evidence="1">Uncharacterized protein</fullName>
    </submittedName>
</protein>
<gene>
    <name evidence="1" type="ORF">S12H4_11721</name>
</gene>
<proteinExistence type="predicted"/>
<dbReference type="AlphaFoldDB" id="X1TDZ0"/>
<evidence type="ECO:0000313" key="1">
    <source>
        <dbReference type="EMBL" id="GAI78264.1"/>
    </source>
</evidence>
<organism evidence="1">
    <name type="scientific">marine sediment metagenome</name>
    <dbReference type="NCBI Taxonomy" id="412755"/>
    <lineage>
        <taxon>unclassified sequences</taxon>
        <taxon>metagenomes</taxon>
        <taxon>ecological metagenomes</taxon>
    </lineage>
</organism>
<dbReference type="EMBL" id="BARW01005347">
    <property type="protein sequence ID" value="GAI78264.1"/>
    <property type="molecule type" value="Genomic_DNA"/>
</dbReference>
<name>X1TDZ0_9ZZZZ</name>
<sequence>MEKVTKQEWESIDQGKCPDCGGDLFVTARGGVALNVACECGSRFWVGTPIPTPFNPERISRGSAAPALLAKGG</sequence>
<accession>X1TDZ0</accession>